<reference evidence="2" key="2">
    <citation type="journal article" date="2015" name="Gigascience">
        <title>Reconstructing a comprehensive transcriptome assembly of a white-pupal translocated strain of the pest fruit fly Bactrocera cucurbitae.</title>
        <authorList>
            <person name="Sim S.B."/>
            <person name="Calla B."/>
            <person name="Hall B."/>
            <person name="DeRego T."/>
            <person name="Geib S.M."/>
        </authorList>
    </citation>
    <scope>NUCLEOTIDE SEQUENCE</scope>
</reference>
<evidence type="ECO:0000313" key="2">
    <source>
        <dbReference type="EMBL" id="JAD12546.1"/>
    </source>
</evidence>
<dbReference type="EMBL" id="GBXI01001746">
    <property type="protein sequence ID" value="JAD12546.1"/>
    <property type="molecule type" value="Transcribed_RNA"/>
</dbReference>
<organism evidence="2">
    <name type="scientific">Zeugodacus cucurbitae</name>
    <name type="common">Melon fruit fly</name>
    <name type="synonym">Bactrocera cucurbitae</name>
    <dbReference type="NCBI Taxonomy" id="28588"/>
    <lineage>
        <taxon>Eukaryota</taxon>
        <taxon>Metazoa</taxon>
        <taxon>Ecdysozoa</taxon>
        <taxon>Arthropoda</taxon>
        <taxon>Hexapoda</taxon>
        <taxon>Insecta</taxon>
        <taxon>Pterygota</taxon>
        <taxon>Neoptera</taxon>
        <taxon>Endopterygota</taxon>
        <taxon>Diptera</taxon>
        <taxon>Brachycera</taxon>
        <taxon>Muscomorpha</taxon>
        <taxon>Tephritoidea</taxon>
        <taxon>Tephritidae</taxon>
        <taxon>Zeugodacus</taxon>
        <taxon>Zeugodacus</taxon>
    </lineage>
</organism>
<keyword evidence="1" id="KW-0472">Membrane</keyword>
<keyword evidence="1" id="KW-0812">Transmembrane</keyword>
<gene>
    <name evidence="2" type="primary">CCDC51</name>
    <name evidence="2" type="ORF">g.6306</name>
</gene>
<reference evidence="2" key="1">
    <citation type="submission" date="2014-11" db="EMBL/GenBank/DDBJ databases">
        <authorList>
            <person name="Geib S."/>
        </authorList>
    </citation>
    <scope>NUCLEOTIDE SEQUENCE</scope>
</reference>
<evidence type="ECO:0000256" key="1">
    <source>
        <dbReference type="SAM" id="Phobius"/>
    </source>
</evidence>
<keyword evidence="1" id="KW-1133">Transmembrane helix</keyword>
<protein>
    <submittedName>
        <fullName evidence="2">Coiled-coil domain-containing protein 51</fullName>
    </submittedName>
</protein>
<feature type="transmembrane region" description="Helical" evidence="1">
    <location>
        <begin position="241"/>
        <end position="264"/>
    </location>
</feature>
<dbReference type="PANTHER" id="PTHR28624:SF1">
    <property type="entry name" value="MITOCHONDRIAL POTASSIUM CHANNEL"/>
    <property type="match status" value="1"/>
</dbReference>
<dbReference type="PANTHER" id="PTHR28624">
    <property type="entry name" value="COILED-COIL DOMAIN-CONTAINING PROTEIN 51"/>
    <property type="match status" value="1"/>
</dbReference>
<dbReference type="InterPro" id="IPR037660">
    <property type="entry name" value="CCDC51"/>
</dbReference>
<dbReference type="OrthoDB" id="6243211at2759"/>
<dbReference type="AlphaFoldDB" id="A0A0A1XNF1"/>
<sequence>MNTLRYYWKMIGKVGRSQIHMVALLCPSRVFAVKGSWKNFGLIFINTRQTVNRYSTTNKPNTSEDITNSNKVGVTALLNIFNKQNYRYNGIQQVFNIKNSRIKSANEDSSYQHTNKSYFKRVIIYLEEVFHMDDVRRAQERVISIKNELHYTGNKKRFIQRDLDKLRQELNKVYKDYKINRNSGQYLELVKKEVDIYTEIDELQKELTAVDEHEQYLFNAFSVAINDSYEKEKIYTNMIKVLGIVGTLLGSFITFVLSVVGLLYNQKKFYTLRKDVESAFTDQVLLKLDKVIEDMEDFKETVNAKQSQVVMEKPVESWSSYLNRHTRWTYSWALPRRDI</sequence>
<proteinExistence type="predicted"/>
<name>A0A0A1XNF1_ZEUCU</name>
<accession>A0A0A1XNF1</accession>